<proteinExistence type="predicted"/>
<reference evidence="1" key="1">
    <citation type="submission" date="2019-08" db="EMBL/GenBank/DDBJ databases">
        <authorList>
            <person name="Kucharzyk K."/>
            <person name="Murdoch R.W."/>
            <person name="Higgins S."/>
            <person name="Loffler F."/>
        </authorList>
    </citation>
    <scope>NUCLEOTIDE SEQUENCE</scope>
</reference>
<evidence type="ECO:0000313" key="1">
    <source>
        <dbReference type="EMBL" id="MPM16706.1"/>
    </source>
</evidence>
<dbReference type="EMBL" id="VSSQ01002661">
    <property type="protein sequence ID" value="MPM16706.1"/>
    <property type="molecule type" value="Genomic_DNA"/>
</dbReference>
<comment type="caution">
    <text evidence="1">The sequence shown here is derived from an EMBL/GenBank/DDBJ whole genome shotgun (WGS) entry which is preliminary data.</text>
</comment>
<name>A0A644XKI6_9ZZZZ</name>
<organism evidence="1">
    <name type="scientific">bioreactor metagenome</name>
    <dbReference type="NCBI Taxonomy" id="1076179"/>
    <lineage>
        <taxon>unclassified sequences</taxon>
        <taxon>metagenomes</taxon>
        <taxon>ecological metagenomes</taxon>
    </lineage>
</organism>
<accession>A0A644XKI6</accession>
<protein>
    <submittedName>
        <fullName evidence="1">Uncharacterized protein</fullName>
    </submittedName>
</protein>
<sequence length="296" mass="32865">MGQARWWVRCGGSDLLGLLTDPRGQLGDLGVDLPALREQLADLPLRVHHRGVVAAAELLADLRQRQVGELPAQIHGDLAGGGDVLRARRAAQLVDRQTEVRRRLRHDQARGDLRAVAGRDEVLQHHLGERQVDRLPVERGERRDPDQCPLELADVGLDPLRDELQHLRVDRQPLLLRLLVEDGDAGLQVRRMHVGDQAGLEPRPQPRLERLEQLRRPVGGHHDLLLGVLQRVEGVEELLLGLDLALEELDVVDQQHVDLAVAAPELDGVVLRDRVDELVGELLGGDVAHPRIGVEV</sequence>
<dbReference type="AlphaFoldDB" id="A0A644XKI6"/>
<gene>
    <name evidence="1" type="ORF">SDC9_63087</name>
</gene>